<dbReference type="SUPFAM" id="SSF63829">
    <property type="entry name" value="Calcium-dependent phosphotriesterase"/>
    <property type="match status" value="1"/>
</dbReference>
<proteinExistence type="predicted"/>
<organism evidence="1 2">
    <name type="scientific">Rubripirellula amarantea</name>
    <dbReference type="NCBI Taxonomy" id="2527999"/>
    <lineage>
        <taxon>Bacteria</taxon>
        <taxon>Pseudomonadati</taxon>
        <taxon>Planctomycetota</taxon>
        <taxon>Planctomycetia</taxon>
        <taxon>Pirellulales</taxon>
        <taxon>Pirellulaceae</taxon>
        <taxon>Rubripirellula</taxon>
    </lineage>
</organism>
<dbReference type="AlphaFoldDB" id="A0A5C5WPG2"/>
<gene>
    <name evidence="1" type="ORF">Pla22_01720</name>
</gene>
<sequence length="1019" mass="113669">MSTNVNRPHLKTVPIENRDTSTVTLTRFVPADKNCITTMNLFRILSAIALLAIFNSSQIHGVEPHERTADVGTVNGNEIPASAPPMPRTDILISGVYPHLTTYGVYSQNGAHYKAGHDECGIGAIVPWAGKLWMVNYAPHMPKGSEHKLFSIDPDLSKPMTVHPESVGGTPAGRMIHDESNQLLIAHYLIDSDGSIRTISPAKMPIRVTAIARHLTDPTNMVYYIDMEGSIWEANVHTLEVKRLFAKPVPGWHSKGGYTSQGRLVVSNNGELHAGDYKQLLVGGEAKHEEERGVLAEFDGAHWKIIERRQFTEVTGPRGILGGSDGDDPIWTMGWDRRSVRLKVLDDGVWHTFLLPKAAYCNDASHGWYTEWPRIREITEGRWMMDMHGMFYDFPATFSAKNSAGIKPIGSHLRYIPDFCNWNGQLVLATDETSIQGNALAGQPQSAPWFGTYDDLKTWGPANAYGGPWVEDNVKANTPSDPFLVNGFERRIVHFAVGKHRTSQGFGTRASDQQEIVAISNKLATLPRVTVRRGDWHKPSQEYAFEVNQPVTVFLAVDRRGSPTLDDQWQPTDLNVRWGENFHDQVYRRDFDAGVVQIPRNDTQHTPGSYGMPHTAFIKASGSNLKIHPLDGATLNTPNKKANLDSGQPVTFTMQIDADGDGQFRNFRSVTLPAEGFTSVILPRELDAVWMRFQTSRDCMATVFLHQTSSYPNAATSNLLTQSSGQIFDGLANVDDTRAIHALVYPAKRNRNLRVIASDSRSYEFLKHNFEFESDSYDQKLEKHLRVEPEFTVDESSVVVVSQNKRYRLPKGNSAYDQPFASGWPRAVREVESERHLANIHGTFYELPLISNGSPPAWNQIRPVSSHSKRITDFCSWNGLLVLSGIRQEAANDGHVFRDEQLGIGLWFGGVDDLWKFGKPVGRGGPWMNSEAKAGIPSDPYLMTGYEHKSVELAHRSTTPVTITFEIDVDGSGLWVKYKDFSIPANVTATHEFPLGFSACWVRAISDSDVSASVQFTYR</sequence>
<dbReference type="Proteomes" id="UP000316598">
    <property type="component" value="Unassembled WGS sequence"/>
</dbReference>
<reference evidence="1 2" key="1">
    <citation type="submission" date="2019-02" db="EMBL/GenBank/DDBJ databases">
        <title>Deep-cultivation of Planctomycetes and their phenomic and genomic characterization uncovers novel biology.</title>
        <authorList>
            <person name="Wiegand S."/>
            <person name="Jogler M."/>
            <person name="Boedeker C."/>
            <person name="Pinto D."/>
            <person name="Vollmers J."/>
            <person name="Rivas-Marin E."/>
            <person name="Kohn T."/>
            <person name="Peeters S.H."/>
            <person name="Heuer A."/>
            <person name="Rast P."/>
            <person name="Oberbeckmann S."/>
            <person name="Bunk B."/>
            <person name="Jeske O."/>
            <person name="Meyerdierks A."/>
            <person name="Storesund J.E."/>
            <person name="Kallscheuer N."/>
            <person name="Luecker S."/>
            <person name="Lage O.M."/>
            <person name="Pohl T."/>
            <person name="Merkel B.J."/>
            <person name="Hornburger P."/>
            <person name="Mueller R.-W."/>
            <person name="Bruemmer F."/>
            <person name="Labrenz M."/>
            <person name="Spormann A.M."/>
            <person name="Op Den Camp H."/>
            <person name="Overmann J."/>
            <person name="Amann R."/>
            <person name="Jetten M.S.M."/>
            <person name="Mascher T."/>
            <person name="Medema M.H."/>
            <person name="Devos D.P."/>
            <person name="Kaster A.-K."/>
            <person name="Ovreas L."/>
            <person name="Rohde M."/>
            <person name="Galperin M.Y."/>
            <person name="Jogler C."/>
        </authorList>
    </citation>
    <scope>NUCLEOTIDE SEQUENCE [LARGE SCALE GENOMIC DNA]</scope>
    <source>
        <strain evidence="1 2">Pla22</strain>
    </source>
</reference>
<dbReference type="EMBL" id="SJPI01000001">
    <property type="protein sequence ID" value="TWT52548.1"/>
    <property type="molecule type" value="Genomic_DNA"/>
</dbReference>
<evidence type="ECO:0000313" key="1">
    <source>
        <dbReference type="EMBL" id="TWT52548.1"/>
    </source>
</evidence>
<comment type="caution">
    <text evidence="1">The sequence shown here is derived from an EMBL/GenBank/DDBJ whole genome shotgun (WGS) entry which is preliminary data.</text>
</comment>
<name>A0A5C5WPG2_9BACT</name>
<keyword evidence="2" id="KW-1185">Reference proteome</keyword>
<protein>
    <submittedName>
        <fullName evidence="1">Uncharacterized protein</fullName>
    </submittedName>
</protein>
<evidence type="ECO:0000313" key="2">
    <source>
        <dbReference type="Proteomes" id="UP000316598"/>
    </source>
</evidence>
<accession>A0A5C5WPG2</accession>